<dbReference type="InterPro" id="IPR041232">
    <property type="entry name" value="NPL"/>
</dbReference>
<evidence type="ECO:0000313" key="8">
    <source>
        <dbReference type="EnsemblPlants" id="OMERI04G12670.2"/>
    </source>
</evidence>
<protein>
    <recommendedName>
        <fullName evidence="2 5">peptidylprolyl isomerase</fullName>
        <ecNumber evidence="2 5">5.2.1.8</ecNumber>
    </recommendedName>
</protein>
<dbReference type="InterPro" id="IPR046357">
    <property type="entry name" value="PPIase_dom_sf"/>
</dbReference>
<dbReference type="Gramene" id="OMERI04G12670.2">
    <property type="protein sequence ID" value="OMERI04G12670.2"/>
    <property type="gene ID" value="OMERI04G12670"/>
</dbReference>
<feature type="region of interest" description="Disordered" evidence="6">
    <location>
        <begin position="75"/>
        <end position="105"/>
    </location>
</feature>
<feature type="compositionally biased region" description="Acidic residues" evidence="6">
    <location>
        <begin position="236"/>
        <end position="251"/>
    </location>
</feature>
<evidence type="ECO:0000256" key="5">
    <source>
        <dbReference type="PROSITE-ProRule" id="PRU00277"/>
    </source>
</evidence>
<dbReference type="PANTHER" id="PTHR43811">
    <property type="entry name" value="FKBP-TYPE PEPTIDYL-PROLYL CIS-TRANS ISOMERASE FKPA"/>
    <property type="match status" value="1"/>
</dbReference>
<dbReference type="FunFam" id="3.10.50.40:FF:000006">
    <property type="entry name" value="Peptidyl-prolyl cis-trans isomerase"/>
    <property type="match status" value="1"/>
</dbReference>
<feature type="domain" description="PPIase FKBP-type" evidence="7">
    <location>
        <begin position="550"/>
        <end position="636"/>
    </location>
</feature>
<dbReference type="Pfam" id="PF17800">
    <property type="entry name" value="NPL"/>
    <property type="match status" value="1"/>
</dbReference>
<dbReference type="EC" id="5.2.1.8" evidence="2 5"/>
<dbReference type="STRING" id="40149.A0A0E0DEU6"/>
<dbReference type="AlphaFoldDB" id="A0A0E0DEU6"/>
<dbReference type="InterPro" id="IPR001179">
    <property type="entry name" value="PPIase_FKBP_dom"/>
</dbReference>
<reference evidence="8" key="1">
    <citation type="submission" date="2015-04" db="UniProtKB">
        <authorList>
            <consortium name="EnsemblPlants"/>
        </authorList>
    </citation>
    <scope>IDENTIFICATION</scope>
</reference>
<proteinExistence type="predicted"/>
<evidence type="ECO:0000256" key="6">
    <source>
        <dbReference type="SAM" id="MobiDB-lite"/>
    </source>
</evidence>
<dbReference type="EnsemblPlants" id="OMERI04G12670.2">
    <property type="protein sequence ID" value="OMERI04G12670.2"/>
    <property type="gene ID" value="OMERI04G12670"/>
</dbReference>
<dbReference type="Proteomes" id="UP000008021">
    <property type="component" value="Chromosome 4"/>
</dbReference>
<feature type="compositionally biased region" description="Basic residues" evidence="6">
    <location>
        <begin position="404"/>
        <end position="413"/>
    </location>
</feature>
<feature type="compositionally biased region" description="Basic and acidic residues" evidence="6">
    <location>
        <begin position="419"/>
        <end position="437"/>
    </location>
</feature>
<accession>A0A0E0DEU6</accession>
<dbReference type="GO" id="GO:0003755">
    <property type="term" value="F:peptidyl-prolyl cis-trans isomerase activity"/>
    <property type="evidence" value="ECO:0007669"/>
    <property type="project" value="UniProtKB-KW"/>
</dbReference>
<dbReference type="SUPFAM" id="SSF54534">
    <property type="entry name" value="FKBP-like"/>
    <property type="match status" value="1"/>
</dbReference>
<dbReference type="Gene3D" id="2.60.120.340">
    <property type="entry name" value="Nucleoplasmin core domain"/>
    <property type="match status" value="1"/>
</dbReference>
<keyword evidence="3 5" id="KW-0697">Rotamase</keyword>
<reference evidence="8" key="2">
    <citation type="submission" date="2018-05" db="EMBL/GenBank/DDBJ databases">
        <title>OmerRS3 (Oryza meridionalis Reference Sequence Version 3).</title>
        <authorList>
            <person name="Zhang J."/>
            <person name="Kudrna D."/>
            <person name="Lee S."/>
            <person name="Talag J."/>
            <person name="Welchert J."/>
            <person name="Wing R.A."/>
        </authorList>
    </citation>
    <scope>NUCLEOTIDE SEQUENCE [LARGE SCALE GENOMIC DNA]</scope>
    <source>
        <strain evidence="8">cv. OR44</strain>
    </source>
</reference>
<feature type="compositionally biased region" description="Basic and acidic residues" evidence="6">
    <location>
        <begin position="386"/>
        <end position="403"/>
    </location>
</feature>
<evidence type="ECO:0000259" key="7">
    <source>
        <dbReference type="PROSITE" id="PS50059"/>
    </source>
</evidence>
<feature type="compositionally biased region" description="Basic and acidic residues" evidence="6">
    <location>
        <begin position="455"/>
        <end position="465"/>
    </location>
</feature>
<dbReference type="Gene3D" id="3.10.50.40">
    <property type="match status" value="1"/>
</dbReference>
<dbReference type="PROSITE" id="PS50059">
    <property type="entry name" value="FKBP_PPIASE"/>
    <property type="match status" value="1"/>
</dbReference>
<sequence length="648" mass="70899">MAAAGRAGELAGFRSGPIAEGPEKRGNRTFIRPCCVLFFPSLRRIAKPPIFRVSRRDAARRLFFFSNPSLPLLPHLHPPEASTRSKSLSNPLHAASPQPRHAPGRIRRAATMSSFWGAEVKPGKPYTHTHIPRLGRLRLTQATLGGEAGKVEKGGGGKKNVVQLQCTVKNKDPVFLCALVPGQSETCHLELEFEEKHVTFSVLGPRSVHLAGYYIGDVYGEEIDDSDTGSDSLQGSDDDAFLDTDDDDSGADDGTVLIPLSPGNSDGEDDDSEYDSEDDDSEMIYNQRRGKSSVVIEEIQEDDKPAAGGAQKGSNKKQTSENGDDSKLQLVVRTPPAESLESEDEDGFPVSFSESKKRTDGSSKKKGNLNNKTSTEDRKRKSSAVGDHHDPSGEVKDENDGVSKKNKKAKAKKTAVGSVEKEIKQEDSPADLVDAKQKKNKNKNTSEAEAGAHQNTDKTKHFHTDAEEDTAQDASKKKKNKKKNTQEKNESENQTPKTQEKNAKGNQTSNTDLAGSESKKQPLQTRTFGNGMIIEEIEMGKPDGKKASPGKKVSVKYIGKLKNGTIFDSTVGRRAFDFRLGIGEVIKGWDIGINGMRVGDKRRLTIPPSMGYGNKRMGPIPQNSTLVFDVELVNYHERASQARRSLRY</sequence>
<feature type="compositionally biased region" description="Basic and acidic residues" evidence="6">
    <location>
        <begin position="354"/>
        <end position="363"/>
    </location>
</feature>
<evidence type="ECO:0000313" key="9">
    <source>
        <dbReference type="Proteomes" id="UP000008021"/>
    </source>
</evidence>
<evidence type="ECO:0000256" key="2">
    <source>
        <dbReference type="ARBA" id="ARBA00013194"/>
    </source>
</evidence>
<feature type="compositionally biased region" description="Acidic residues" evidence="6">
    <location>
        <begin position="266"/>
        <end position="282"/>
    </location>
</feature>
<organism evidence="8">
    <name type="scientific">Oryza meridionalis</name>
    <dbReference type="NCBI Taxonomy" id="40149"/>
    <lineage>
        <taxon>Eukaryota</taxon>
        <taxon>Viridiplantae</taxon>
        <taxon>Streptophyta</taxon>
        <taxon>Embryophyta</taxon>
        <taxon>Tracheophyta</taxon>
        <taxon>Spermatophyta</taxon>
        <taxon>Magnoliopsida</taxon>
        <taxon>Liliopsida</taxon>
        <taxon>Poales</taxon>
        <taxon>Poaceae</taxon>
        <taxon>BOP clade</taxon>
        <taxon>Oryzoideae</taxon>
        <taxon>Oryzeae</taxon>
        <taxon>Oryzinae</taxon>
        <taxon>Oryza</taxon>
    </lineage>
</organism>
<evidence type="ECO:0000256" key="3">
    <source>
        <dbReference type="ARBA" id="ARBA00023110"/>
    </source>
</evidence>
<comment type="catalytic activity">
    <reaction evidence="1 5">
        <text>[protein]-peptidylproline (omega=180) = [protein]-peptidylproline (omega=0)</text>
        <dbReference type="Rhea" id="RHEA:16237"/>
        <dbReference type="Rhea" id="RHEA-COMP:10747"/>
        <dbReference type="Rhea" id="RHEA-COMP:10748"/>
        <dbReference type="ChEBI" id="CHEBI:83833"/>
        <dbReference type="ChEBI" id="CHEBI:83834"/>
        <dbReference type="EC" id="5.2.1.8"/>
    </reaction>
</comment>
<evidence type="ECO:0000256" key="4">
    <source>
        <dbReference type="ARBA" id="ARBA00023235"/>
    </source>
</evidence>
<feature type="region of interest" description="Disordered" evidence="6">
    <location>
        <begin position="1"/>
        <end position="24"/>
    </location>
</feature>
<dbReference type="eggNOG" id="KOG0552">
    <property type="taxonomic scope" value="Eukaryota"/>
</dbReference>
<dbReference type="HOGENOM" id="CLU_022297_1_0_1"/>
<keyword evidence="9" id="KW-1185">Reference proteome</keyword>
<dbReference type="Pfam" id="PF00254">
    <property type="entry name" value="FKBP_C"/>
    <property type="match status" value="1"/>
</dbReference>
<keyword evidence="4 5" id="KW-0413">Isomerase</keyword>
<feature type="compositionally biased region" description="Polar residues" evidence="6">
    <location>
        <begin position="312"/>
        <end position="321"/>
    </location>
</feature>
<evidence type="ECO:0000256" key="1">
    <source>
        <dbReference type="ARBA" id="ARBA00000971"/>
    </source>
</evidence>
<feature type="region of interest" description="Disordered" evidence="6">
    <location>
        <begin position="225"/>
        <end position="528"/>
    </location>
</feature>
<name>A0A0E0DEU6_9ORYZ</name>
<feature type="compositionally biased region" description="Polar residues" evidence="6">
    <location>
        <begin position="504"/>
        <end position="513"/>
    </location>
</feature>
<dbReference type="PANTHER" id="PTHR43811:SF19">
    <property type="entry name" value="39 KDA FK506-BINDING NUCLEAR PROTEIN"/>
    <property type="match status" value="1"/>
</dbReference>